<feature type="chain" id="PRO_5003346430" description="LRRNT domain-containing protein" evidence="6">
    <location>
        <begin position="21"/>
        <end position="411"/>
    </location>
</feature>
<dbReference type="SUPFAM" id="SSF52058">
    <property type="entry name" value="L domain-like"/>
    <property type="match status" value="1"/>
</dbReference>
<proteinExistence type="predicted"/>
<evidence type="ECO:0000256" key="5">
    <source>
        <dbReference type="SAM" id="Phobius"/>
    </source>
</evidence>
<dbReference type="STRING" id="7719.ENSCINP00000022604"/>
<keyword evidence="5" id="KW-0472">Membrane</keyword>
<dbReference type="InterPro" id="IPR001611">
    <property type="entry name" value="Leu-rich_rpt"/>
</dbReference>
<dbReference type="Ensembl" id="ENSCINT00000022850.2">
    <property type="protein sequence ID" value="ENSCINP00000022604.2"/>
    <property type="gene ID" value="ENSCING00000011969.2"/>
</dbReference>
<accession>F6SKB5</accession>
<dbReference type="Proteomes" id="UP000008144">
    <property type="component" value="Chromosome 7"/>
</dbReference>
<dbReference type="InterPro" id="IPR003591">
    <property type="entry name" value="Leu-rich_rpt_typical-subtyp"/>
</dbReference>
<name>F6SKB5_CIOIN</name>
<keyword evidence="5" id="KW-0812">Transmembrane</keyword>
<keyword evidence="5" id="KW-1133">Transmembrane helix</keyword>
<dbReference type="Gene3D" id="3.80.10.10">
    <property type="entry name" value="Ribonuclease Inhibitor"/>
    <property type="match status" value="1"/>
</dbReference>
<evidence type="ECO:0000256" key="3">
    <source>
        <dbReference type="ARBA" id="ARBA00022737"/>
    </source>
</evidence>
<dbReference type="PANTHER" id="PTHR24369:SF210">
    <property type="entry name" value="CHAOPTIN-RELATED"/>
    <property type="match status" value="1"/>
</dbReference>
<feature type="signal peptide" evidence="6">
    <location>
        <begin position="1"/>
        <end position="20"/>
    </location>
</feature>
<reference evidence="7" key="3">
    <citation type="submission" date="2025-08" db="UniProtKB">
        <authorList>
            <consortium name="Ensembl"/>
        </authorList>
    </citation>
    <scope>IDENTIFICATION</scope>
</reference>
<organism evidence="7 8">
    <name type="scientific">Ciona intestinalis</name>
    <name type="common">Transparent sea squirt</name>
    <name type="synonym">Ascidia intestinalis</name>
    <dbReference type="NCBI Taxonomy" id="7719"/>
    <lineage>
        <taxon>Eukaryota</taxon>
        <taxon>Metazoa</taxon>
        <taxon>Chordata</taxon>
        <taxon>Tunicata</taxon>
        <taxon>Ascidiacea</taxon>
        <taxon>Phlebobranchia</taxon>
        <taxon>Cionidae</taxon>
        <taxon>Ciona</taxon>
    </lineage>
</organism>
<dbReference type="InParanoid" id="F6SKB5"/>
<dbReference type="AlphaFoldDB" id="F6SKB5"/>
<evidence type="ECO:0000313" key="8">
    <source>
        <dbReference type="Proteomes" id="UP000008144"/>
    </source>
</evidence>
<dbReference type="InterPro" id="IPR050541">
    <property type="entry name" value="LRR_TM_domain-containing"/>
</dbReference>
<reference evidence="7" key="4">
    <citation type="submission" date="2025-09" db="UniProtKB">
        <authorList>
            <consortium name="Ensembl"/>
        </authorList>
    </citation>
    <scope>IDENTIFICATION</scope>
</reference>
<feature type="transmembrane region" description="Helical" evidence="5">
    <location>
        <begin position="353"/>
        <end position="377"/>
    </location>
</feature>
<sequence>MKKVLFCFLFAGLFIINCKSQFPGMPPPPMNNIQNSALGICPSSCNMTSQPCDCYTDGFVECGRKQLIVVPRSLPSCAKLVNLQHNNISNISVWDFQALTNADTLKLSFNKIQHIAVGAMSFMPNLTKVDLNNNLLTTIEDCTFHGLQSLRFLYIEHNQIDVISPRAFSGLYHLHTVSFIGNRITTFNPQWFYAMPQLHSFTAPLNPWLCTCQLKSNFTAVINNFSNITIHCPTFLVFKNTIISQTCLTCTSPVRFLGRPIHNITLSEFTDCGSITQPVLPGNLTAVMSDYCQAKVERNVINIQQPRPNNNTPNTTNPITLYSNTTPYMTTHINTTNSTASVGFTNSSHLPRWSIVVLIVGLTIILLAIIIFIALCLSRKQKSKMKSQLSGETMTVTSQTNGKHETDPLNT</sequence>
<keyword evidence="2 6" id="KW-0732">Signal</keyword>
<dbReference type="EMBL" id="EAAA01002402">
    <property type="status" value="NOT_ANNOTATED_CDS"/>
    <property type="molecule type" value="Genomic_DNA"/>
</dbReference>
<dbReference type="HOGENOM" id="CLU_670043_0_0_1"/>
<feature type="compositionally biased region" description="Polar residues" evidence="4">
    <location>
        <begin position="387"/>
        <end position="401"/>
    </location>
</feature>
<reference evidence="7" key="2">
    <citation type="journal article" date="2008" name="Genome Biol.">
        <title>Improved genome assembly and evidence-based global gene model set for the chordate Ciona intestinalis: new insight into intron and operon populations.</title>
        <authorList>
            <person name="Satou Y."/>
            <person name="Mineta K."/>
            <person name="Ogasawara M."/>
            <person name="Sasakura Y."/>
            <person name="Shoguchi E."/>
            <person name="Ueno K."/>
            <person name="Yamada L."/>
            <person name="Matsumoto J."/>
            <person name="Wasserscheid J."/>
            <person name="Dewar K."/>
            <person name="Wiley G.B."/>
            <person name="Macmil S.L."/>
            <person name="Roe B.A."/>
            <person name="Zeller R.W."/>
            <person name="Hastings K.E."/>
            <person name="Lemaire P."/>
            <person name="Lindquist E."/>
            <person name="Endo T."/>
            <person name="Hotta K."/>
            <person name="Inaba K."/>
        </authorList>
    </citation>
    <scope>NUCLEOTIDE SEQUENCE [LARGE SCALE GENOMIC DNA]</scope>
    <source>
        <strain evidence="7">wild type</strain>
    </source>
</reference>
<evidence type="ECO:0000256" key="1">
    <source>
        <dbReference type="ARBA" id="ARBA00022614"/>
    </source>
</evidence>
<evidence type="ECO:0000256" key="4">
    <source>
        <dbReference type="SAM" id="MobiDB-lite"/>
    </source>
</evidence>
<dbReference type="GO" id="GO:0005886">
    <property type="term" value="C:plasma membrane"/>
    <property type="evidence" value="ECO:0000318"/>
    <property type="project" value="GO_Central"/>
</dbReference>
<evidence type="ECO:0000256" key="6">
    <source>
        <dbReference type="SAM" id="SignalP"/>
    </source>
</evidence>
<feature type="region of interest" description="Disordered" evidence="4">
    <location>
        <begin position="387"/>
        <end position="411"/>
    </location>
</feature>
<dbReference type="SMART" id="SM00369">
    <property type="entry name" value="LRR_TYP"/>
    <property type="match status" value="4"/>
</dbReference>
<reference evidence="8" key="1">
    <citation type="journal article" date="2002" name="Science">
        <title>The draft genome of Ciona intestinalis: insights into chordate and vertebrate origins.</title>
        <authorList>
            <person name="Dehal P."/>
            <person name="Satou Y."/>
            <person name="Campbell R.K."/>
            <person name="Chapman J."/>
            <person name="Degnan B."/>
            <person name="De Tomaso A."/>
            <person name="Davidson B."/>
            <person name="Di Gregorio A."/>
            <person name="Gelpke M."/>
            <person name="Goodstein D.M."/>
            <person name="Harafuji N."/>
            <person name="Hastings K.E."/>
            <person name="Ho I."/>
            <person name="Hotta K."/>
            <person name="Huang W."/>
            <person name="Kawashima T."/>
            <person name="Lemaire P."/>
            <person name="Martinez D."/>
            <person name="Meinertzhagen I.A."/>
            <person name="Necula S."/>
            <person name="Nonaka M."/>
            <person name="Putnam N."/>
            <person name="Rash S."/>
            <person name="Saiga H."/>
            <person name="Satake M."/>
            <person name="Terry A."/>
            <person name="Yamada L."/>
            <person name="Wang H.G."/>
            <person name="Awazu S."/>
            <person name="Azumi K."/>
            <person name="Boore J."/>
            <person name="Branno M."/>
            <person name="Chin-Bow S."/>
            <person name="DeSantis R."/>
            <person name="Doyle S."/>
            <person name="Francino P."/>
            <person name="Keys D.N."/>
            <person name="Haga S."/>
            <person name="Hayashi H."/>
            <person name="Hino K."/>
            <person name="Imai K.S."/>
            <person name="Inaba K."/>
            <person name="Kano S."/>
            <person name="Kobayashi K."/>
            <person name="Kobayashi M."/>
            <person name="Lee B.I."/>
            <person name="Makabe K.W."/>
            <person name="Manohar C."/>
            <person name="Matassi G."/>
            <person name="Medina M."/>
            <person name="Mochizuki Y."/>
            <person name="Mount S."/>
            <person name="Morishita T."/>
            <person name="Miura S."/>
            <person name="Nakayama A."/>
            <person name="Nishizaka S."/>
            <person name="Nomoto H."/>
            <person name="Ohta F."/>
            <person name="Oishi K."/>
            <person name="Rigoutsos I."/>
            <person name="Sano M."/>
            <person name="Sasaki A."/>
            <person name="Sasakura Y."/>
            <person name="Shoguchi E."/>
            <person name="Shin-i T."/>
            <person name="Spagnuolo A."/>
            <person name="Stainier D."/>
            <person name="Suzuki M.M."/>
            <person name="Tassy O."/>
            <person name="Takatori N."/>
            <person name="Tokuoka M."/>
            <person name="Yagi K."/>
            <person name="Yoshizaki F."/>
            <person name="Wada S."/>
            <person name="Zhang C."/>
            <person name="Hyatt P.D."/>
            <person name="Larimer F."/>
            <person name="Detter C."/>
            <person name="Doggett N."/>
            <person name="Glavina T."/>
            <person name="Hawkins T."/>
            <person name="Richardson P."/>
            <person name="Lucas S."/>
            <person name="Kohara Y."/>
            <person name="Levine M."/>
            <person name="Satoh N."/>
            <person name="Rokhsar D.S."/>
        </authorList>
    </citation>
    <scope>NUCLEOTIDE SEQUENCE [LARGE SCALE GENOMIC DNA]</scope>
</reference>
<dbReference type="GeneTree" id="ENSGT00940000164427"/>
<feature type="compositionally biased region" description="Basic and acidic residues" evidence="4">
    <location>
        <begin position="402"/>
        <end position="411"/>
    </location>
</feature>
<evidence type="ECO:0000313" key="7">
    <source>
        <dbReference type="Ensembl" id="ENSCINP00000022604.2"/>
    </source>
</evidence>
<dbReference type="PANTHER" id="PTHR24369">
    <property type="entry name" value="ANTIGEN BSP, PUTATIVE-RELATED"/>
    <property type="match status" value="1"/>
</dbReference>
<dbReference type="GO" id="GO:0038023">
    <property type="term" value="F:signaling receptor activity"/>
    <property type="evidence" value="ECO:0000318"/>
    <property type="project" value="GO_Central"/>
</dbReference>
<keyword evidence="8" id="KW-1185">Reference proteome</keyword>
<dbReference type="Pfam" id="PF13855">
    <property type="entry name" value="LRR_8"/>
    <property type="match status" value="1"/>
</dbReference>
<evidence type="ECO:0000256" key="2">
    <source>
        <dbReference type="ARBA" id="ARBA00022729"/>
    </source>
</evidence>
<dbReference type="InterPro" id="IPR032675">
    <property type="entry name" value="LRR_dom_sf"/>
</dbReference>
<dbReference type="OMA" id="YMTTHIN"/>
<evidence type="ECO:0008006" key="9">
    <source>
        <dbReference type="Google" id="ProtNLM"/>
    </source>
</evidence>
<keyword evidence="3" id="KW-0677">Repeat</keyword>
<keyword evidence="1" id="KW-0433">Leucine-rich repeat</keyword>
<protein>
    <recommendedName>
        <fullName evidence="9">LRRNT domain-containing protein</fullName>
    </recommendedName>
</protein>
<dbReference type="PROSITE" id="PS51450">
    <property type="entry name" value="LRR"/>
    <property type="match status" value="1"/>
</dbReference>